<reference evidence="1 2" key="2">
    <citation type="journal article" date="2018" name="New Phytol.">
        <title>High intraspecific genome diversity in the model arbuscular mycorrhizal symbiont Rhizophagus irregularis.</title>
        <authorList>
            <person name="Chen E.C.H."/>
            <person name="Morin E."/>
            <person name="Beaudet D."/>
            <person name="Noel J."/>
            <person name="Yildirir G."/>
            <person name="Ndikumana S."/>
            <person name="Charron P."/>
            <person name="St-Onge C."/>
            <person name="Giorgi J."/>
            <person name="Kruger M."/>
            <person name="Marton T."/>
            <person name="Ropars J."/>
            <person name="Grigoriev I.V."/>
            <person name="Hainaut M."/>
            <person name="Henrissat B."/>
            <person name="Roux C."/>
            <person name="Martin F."/>
            <person name="Corradi N."/>
        </authorList>
    </citation>
    <scope>NUCLEOTIDE SEQUENCE [LARGE SCALE GENOMIC DNA]</scope>
    <source>
        <strain evidence="1 2">DAOM 197198</strain>
    </source>
</reference>
<evidence type="ECO:0000313" key="2">
    <source>
        <dbReference type="Proteomes" id="UP000018888"/>
    </source>
</evidence>
<keyword evidence="2" id="KW-1185">Reference proteome</keyword>
<name>A0A2P4P8F2_RHIID</name>
<dbReference type="AlphaFoldDB" id="A0A2P4P8F2"/>
<comment type="caution">
    <text evidence="1">The sequence shown here is derived from an EMBL/GenBank/DDBJ whole genome shotgun (WGS) entry which is preliminary data.</text>
</comment>
<gene>
    <name evidence="1" type="ORF">GLOIN_2v1786312</name>
</gene>
<proteinExistence type="predicted"/>
<dbReference type="Proteomes" id="UP000018888">
    <property type="component" value="Unassembled WGS sequence"/>
</dbReference>
<accession>A0A2P4P8F2</accession>
<reference evidence="1 2" key="1">
    <citation type="journal article" date="2013" name="Proc. Natl. Acad. Sci. U.S.A.">
        <title>Genome of an arbuscular mycorrhizal fungus provides insight into the oldest plant symbiosis.</title>
        <authorList>
            <person name="Tisserant E."/>
            <person name="Malbreil M."/>
            <person name="Kuo A."/>
            <person name="Kohler A."/>
            <person name="Symeonidi A."/>
            <person name="Balestrini R."/>
            <person name="Charron P."/>
            <person name="Duensing N."/>
            <person name="Frei Dit Frey N."/>
            <person name="Gianinazzi-Pearson V."/>
            <person name="Gilbert L.B."/>
            <person name="Handa Y."/>
            <person name="Herr J.R."/>
            <person name="Hijri M."/>
            <person name="Koul R."/>
            <person name="Kawaguchi M."/>
            <person name="Krajinski F."/>
            <person name="Lammers P.J."/>
            <person name="Masclaux F.G."/>
            <person name="Murat C."/>
            <person name="Morin E."/>
            <person name="Ndikumana S."/>
            <person name="Pagni M."/>
            <person name="Petitpierre D."/>
            <person name="Requena N."/>
            <person name="Rosikiewicz P."/>
            <person name="Riley R."/>
            <person name="Saito K."/>
            <person name="San Clemente H."/>
            <person name="Shapiro H."/>
            <person name="van Tuinen D."/>
            <person name="Becard G."/>
            <person name="Bonfante P."/>
            <person name="Paszkowski U."/>
            <person name="Shachar-Hill Y.Y."/>
            <person name="Tuskan G.A."/>
            <person name="Young P.W."/>
            <person name="Sanders I.R."/>
            <person name="Henrissat B."/>
            <person name="Rensing S.A."/>
            <person name="Grigoriev I.V."/>
            <person name="Corradi N."/>
            <person name="Roux C."/>
            <person name="Martin F."/>
        </authorList>
    </citation>
    <scope>NUCLEOTIDE SEQUENCE [LARGE SCALE GENOMIC DNA]</scope>
    <source>
        <strain evidence="1 2">DAOM 197198</strain>
    </source>
</reference>
<sequence length="67" mass="7987">MEPREVKEIFAFELAFKEIYQNLFFSTSIRTLKVPIFPEEFIYEGFGIILKFCNDDDQNEGVKEEKD</sequence>
<evidence type="ECO:0000313" key="1">
    <source>
        <dbReference type="EMBL" id="POG61660.1"/>
    </source>
</evidence>
<dbReference type="EMBL" id="AUPC02000331">
    <property type="protein sequence ID" value="POG61660.1"/>
    <property type="molecule type" value="Genomic_DNA"/>
</dbReference>
<protein>
    <submittedName>
        <fullName evidence="1">Uncharacterized protein</fullName>
    </submittedName>
</protein>
<organism evidence="1 2">
    <name type="scientific">Rhizophagus irregularis (strain DAOM 181602 / DAOM 197198 / MUCL 43194)</name>
    <name type="common">Arbuscular mycorrhizal fungus</name>
    <name type="synonym">Glomus intraradices</name>
    <dbReference type="NCBI Taxonomy" id="747089"/>
    <lineage>
        <taxon>Eukaryota</taxon>
        <taxon>Fungi</taxon>
        <taxon>Fungi incertae sedis</taxon>
        <taxon>Mucoromycota</taxon>
        <taxon>Glomeromycotina</taxon>
        <taxon>Glomeromycetes</taxon>
        <taxon>Glomerales</taxon>
        <taxon>Glomeraceae</taxon>
        <taxon>Rhizophagus</taxon>
    </lineage>
</organism>